<dbReference type="Proteomes" id="UP001362999">
    <property type="component" value="Unassembled WGS sequence"/>
</dbReference>
<evidence type="ECO:0000313" key="3">
    <source>
        <dbReference type="Proteomes" id="UP001362999"/>
    </source>
</evidence>
<organism evidence="2 3">
    <name type="scientific">Favolaschia claudopus</name>
    <dbReference type="NCBI Taxonomy" id="2862362"/>
    <lineage>
        <taxon>Eukaryota</taxon>
        <taxon>Fungi</taxon>
        <taxon>Dikarya</taxon>
        <taxon>Basidiomycota</taxon>
        <taxon>Agaricomycotina</taxon>
        <taxon>Agaricomycetes</taxon>
        <taxon>Agaricomycetidae</taxon>
        <taxon>Agaricales</taxon>
        <taxon>Marasmiineae</taxon>
        <taxon>Mycenaceae</taxon>
        <taxon>Favolaschia</taxon>
    </lineage>
</organism>
<keyword evidence="3" id="KW-1185">Reference proteome</keyword>
<evidence type="ECO:0000256" key="1">
    <source>
        <dbReference type="SAM" id="MobiDB-lite"/>
    </source>
</evidence>
<reference evidence="2 3" key="1">
    <citation type="journal article" date="2024" name="J Genomics">
        <title>Draft genome sequencing and assembly of Favolaschia claudopus CIRM-BRFM 2984 isolated from oak limbs.</title>
        <authorList>
            <person name="Navarro D."/>
            <person name="Drula E."/>
            <person name="Chaduli D."/>
            <person name="Cazenave R."/>
            <person name="Ahrendt S."/>
            <person name="Wang J."/>
            <person name="Lipzen A."/>
            <person name="Daum C."/>
            <person name="Barry K."/>
            <person name="Grigoriev I.V."/>
            <person name="Favel A."/>
            <person name="Rosso M.N."/>
            <person name="Martin F."/>
        </authorList>
    </citation>
    <scope>NUCLEOTIDE SEQUENCE [LARGE SCALE GENOMIC DNA]</scope>
    <source>
        <strain evidence="2 3">CIRM-BRFM 2984</strain>
    </source>
</reference>
<name>A0AAW0BPH3_9AGAR</name>
<comment type="caution">
    <text evidence="2">The sequence shown here is derived from an EMBL/GenBank/DDBJ whole genome shotgun (WGS) entry which is preliminary data.</text>
</comment>
<dbReference type="EMBL" id="JAWWNJ010000029">
    <property type="protein sequence ID" value="KAK7027839.1"/>
    <property type="molecule type" value="Genomic_DNA"/>
</dbReference>
<feature type="compositionally biased region" description="Basic and acidic residues" evidence="1">
    <location>
        <begin position="273"/>
        <end position="285"/>
    </location>
</feature>
<sequence>MINKNVTSRHLTRVDAGTCEFFLASSLLAPVAAPPSAGHLRRLRYIAHCTLNPDLTSTSTSPLRLRECKLGTGDNVSGSARSLRSLRIPNKGINFAEISSSQSSQRPLSETEDLFPKFKDLFLDTEYLRDQRAVLLMFRDNSLPYPLPPPGPLPSTIFSRLVPSEIAIDPRSPSHPRRPPVNVRTQKRRVLNTADANGVDGSEREANLKRPWWECGECVGEDDHKHSQSGTSGQPIGTIYRGMVPSSTANERFVGAGAVFREPVAGMDNEGGENGRVDGERGGSDDEKENDVDGGEMQTKR</sequence>
<gene>
    <name evidence="2" type="ORF">R3P38DRAFT_2776960</name>
</gene>
<accession>A0AAW0BPH3</accession>
<proteinExistence type="predicted"/>
<evidence type="ECO:0000313" key="2">
    <source>
        <dbReference type="EMBL" id="KAK7027839.1"/>
    </source>
</evidence>
<dbReference type="AlphaFoldDB" id="A0AAW0BPH3"/>
<protein>
    <submittedName>
        <fullName evidence="2">Uncharacterized protein</fullName>
    </submittedName>
</protein>
<feature type="region of interest" description="Disordered" evidence="1">
    <location>
        <begin position="261"/>
        <end position="301"/>
    </location>
</feature>